<keyword evidence="6" id="KW-0539">Nucleus</keyword>
<feature type="compositionally biased region" description="Basic residues" evidence="8">
    <location>
        <begin position="8"/>
        <end position="17"/>
    </location>
</feature>
<evidence type="ECO:0000313" key="10">
    <source>
        <dbReference type="EMBL" id="TKA27892.1"/>
    </source>
</evidence>
<feature type="domain" description="Ribosome-assembly protein 3 C-terminal" evidence="9">
    <location>
        <begin position="80"/>
        <end position="127"/>
    </location>
</feature>
<comment type="function">
    <text evidence="1">Required for efficient biogenesis of the 60S ribosomal subunit.</text>
</comment>
<protein>
    <recommendedName>
        <fullName evidence="4">Ribosome assembly protein 3</fullName>
    </recommendedName>
</protein>
<dbReference type="Pfam" id="PF14615">
    <property type="entry name" value="Rsa3"/>
    <property type="match status" value="1"/>
</dbReference>
<dbReference type="PANTHER" id="PTHR28127:SF1">
    <property type="entry name" value="RIBOSOME ASSEMBLY PROTEIN 3"/>
    <property type="match status" value="1"/>
</dbReference>
<dbReference type="PANTHER" id="PTHR28127">
    <property type="entry name" value="RIBOSOME ASSEMBLY PROTEIN 3"/>
    <property type="match status" value="1"/>
</dbReference>
<dbReference type="GO" id="GO:0005730">
    <property type="term" value="C:nucleolus"/>
    <property type="evidence" value="ECO:0007669"/>
    <property type="project" value="UniProtKB-SubCell"/>
</dbReference>
<evidence type="ECO:0000256" key="7">
    <source>
        <dbReference type="ARBA" id="ARBA00023274"/>
    </source>
</evidence>
<evidence type="ECO:0000313" key="11">
    <source>
        <dbReference type="Proteomes" id="UP000308549"/>
    </source>
</evidence>
<evidence type="ECO:0000256" key="5">
    <source>
        <dbReference type="ARBA" id="ARBA00022517"/>
    </source>
</evidence>
<evidence type="ECO:0000256" key="4">
    <source>
        <dbReference type="ARBA" id="ARBA00015339"/>
    </source>
</evidence>
<keyword evidence="7" id="KW-0687">Ribonucleoprotein</keyword>
<keyword evidence="5" id="KW-0690">Ribosome biogenesis</keyword>
<proteinExistence type="inferred from homology"/>
<comment type="subcellular location">
    <subcellularLocation>
        <location evidence="2">Nucleus</location>
        <location evidence="2">Nucleolus</location>
    </subcellularLocation>
</comment>
<keyword evidence="11" id="KW-1185">Reference proteome</keyword>
<sequence length="144" mass="15600">MASASKVEKKRRSRRKARTEVSSSDSENETPAPKTTATSHDTGDAYGHSDDLDEEYEAATPIFPPNTKKRPAPTDLEQAFQAFYLRQATREFANDLDKLRSASDFKAAGGSSVTLLIEALKQGSTCFGKEERERIGGAAAVTGV</sequence>
<dbReference type="Proteomes" id="UP000308549">
    <property type="component" value="Unassembled WGS sequence"/>
</dbReference>
<comment type="caution">
    <text evidence="10">The sequence shown here is derived from an EMBL/GenBank/DDBJ whole genome shotgun (WGS) entry which is preliminary data.</text>
</comment>
<evidence type="ECO:0000256" key="8">
    <source>
        <dbReference type="SAM" id="MobiDB-lite"/>
    </source>
</evidence>
<gene>
    <name evidence="10" type="ORF">B0A50_03957</name>
</gene>
<evidence type="ECO:0000256" key="2">
    <source>
        <dbReference type="ARBA" id="ARBA00004604"/>
    </source>
</evidence>
<feature type="region of interest" description="Disordered" evidence="8">
    <location>
        <begin position="1"/>
        <end position="72"/>
    </location>
</feature>
<name>A0A4U0U0C9_9PEZI</name>
<dbReference type="GO" id="GO:0000027">
    <property type="term" value="P:ribosomal large subunit assembly"/>
    <property type="evidence" value="ECO:0007669"/>
    <property type="project" value="TreeGrafter"/>
</dbReference>
<feature type="compositionally biased region" description="Basic and acidic residues" evidence="8">
    <location>
        <begin position="41"/>
        <end position="50"/>
    </location>
</feature>
<organism evidence="10 11">
    <name type="scientific">Salinomyces thailandicus</name>
    <dbReference type="NCBI Taxonomy" id="706561"/>
    <lineage>
        <taxon>Eukaryota</taxon>
        <taxon>Fungi</taxon>
        <taxon>Dikarya</taxon>
        <taxon>Ascomycota</taxon>
        <taxon>Pezizomycotina</taxon>
        <taxon>Dothideomycetes</taxon>
        <taxon>Dothideomycetidae</taxon>
        <taxon>Mycosphaerellales</taxon>
        <taxon>Teratosphaeriaceae</taxon>
        <taxon>Salinomyces</taxon>
    </lineage>
</organism>
<comment type="similarity">
    <text evidence="3">Belongs to the RSA3 family.</text>
</comment>
<dbReference type="GO" id="GO:0030687">
    <property type="term" value="C:preribosome, large subunit precursor"/>
    <property type="evidence" value="ECO:0007669"/>
    <property type="project" value="TreeGrafter"/>
</dbReference>
<evidence type="ECO:0000256" key="3">
    <source>
        <dbReference type="ARBA" id="ARBA00006256"/>
    </source>
</evidence>
<evidence type="ECO:0000256" key="1">
    <source>
        <dbReference type="ARBA" id="ARBA00003035"/>
    </source>
</evidence>
<evidence type="ECO:0000256" key="6">
    <source>
        <dbReference type="ARBA" id="ARBA00023242"/>
    </source>
</evidence>
<accession>A0A4U0U0C9</accession>
<dbReference type="InterPro" id="IPR051898">
    <property type="entry name" value="Ribosome_Assembly_3"/>
</dbReference>
<dbReference type="OrthoDB" id="69550at2759"/>
<dbReference type="EMBL" id="NAJL01000020">
    <property type="protein sequence ID" value="TKA27892.1"/>
    <property type="molecule type" value="Genomic_DNA"/>
</dbReference>
<dbReference type="InterPro" id="IPR028217">
    <property type="entry name" value="Rsa3_C"/>
</dbReference>
<evidence type="ECO:0000259" key="9">
    <source>
        <dbReference type="Pfam" id="PF14615"/>
    </source>
</evidence>
<reference evidence="10 11" key="1">
    <citation type="submission" date="2017-03" db="EMBL/GenBank/DDBJ databases">
        <title>Genomes of endolithic fungi from Antarctica.</title>
        <authorList>
            <person name="Coleine C."/>
            <person name="Masonjones S."/>
            <person name="Stajich J.E."/>
        </authorList>
    </citation>
    <scope>NUCLEOTIDE SEQUENCE [LARGE SCALE GENOMIC DNA]</scope>
    <source>
        <strain evidence="10 11">CCFEE 6315</strain>
    </source>
</reference>
<dbReference type="AlphaFoldDB" id="A0A4U0U0C9"/>